<proteinExistence type="inferred from homology"/>
<gene>
    <name evidence="4" type="ORF">C7T94_11135</name>
</gene>
<feature type="binding site" evidence="3">
    <location>
        <position position="144"/>
    </location>
    <ligand>
        <name>a divalent metal cation</name>
        <dbReference type="ChEBI" id="CHEBI:60240"/>
    </ligand>
</feature>
<dbReference type="Proteomes" id="UP000240912">
    <property type="component" value="Unassembled WGS sequence"/>
</dbReference>
<dbReference type="InterPro" id="IPR034660">
    <property type="entry name" value="DinB/YfiT-like"/>
</dbReference>
<dbReference type="SUPFAM" id="SSF109854">
    <property type="entry name" value="DinB/YfiT-like putative metalloenzymes"/>
    <property type="match status" value="1"/>
</dbReference>
<sequence>MKPHNNTPAYRTIGSLMKNYASYNQWANQTFVNWLQTKPAALLEQEVASSFSSISQTLRHIWETQDYWLNAIKRRGDWAPGAFSDDTAEILAGIARQSAELSDYINAMEEQDFQENNLLVSPWFQSDFENFEYVLHCMTHSAYHRGQIVTMGRNVGITDAPMTDYNFFNVYVGKIVQELAFAG</sequence>
<dbReference type="Pfam" id="PF05163">
    <property type="entry name" value="DinB"/>
    <property type="match status" value="1"/>
</dbReference>
<accession>A0A2T3HMY3</accession>
<name>A0A2T3HMY3_9SPHI</name>
<protein>
    <submittedName>
        <fullName evidence="4">Damage-inducible protein DinB</fullName>
    </submittedName>
</protein>
<dbReference type="PANTHER" id="PTHR37302:SF3">
    <property type="entry name" value="DAMAGE-INDUCIBLE PROTEIN DINB"/>
    <property type="match status" value="1"/>
</dbReference>
<dbReference type="EMBL" id="PYLS01000005">
    <property type="protein sequence ID" value="PST83810.1"/>
    <property type="molecule type" value="Genomic_DNA"/>
</dbReference>
<comment type="caution">
    <text evidence="4">The sequence shown here is derived from an EMBL/GenBank/DDBJ whole genome shotgun (WGS) entry which is preliminary data.</text>
</comment>
<evidence type="ECO:0000256" key="1">
    <source>
        <dbReference type="ARBA" id="ARBA00008635"/>
    </source>
</evidence>
<dbReference type="Gene3D" id="1.20.120.450">
    <property type="entry name" value="dinb family like domain"/>
    <property type="match status" value="1"/>
</dbReference>
<keyword evidence="2 3" id="KW-0479">Metal-binding</keyword>
<evidence type="ECO:0000313" key="4">
    <source>
        <dbReference type="EMBL" id="PST83810.1"/>
    </source>
</evidence>
<feature type="binding site" evidence="3">
    <location>
        <position position="60"/>
    </location>
    <ligand>
        <name>a divalent metal cation</name>
        <dbReference type="ChEBI" id="CHEBI:60240"/>
    </ligand>
</feature>
<feature type="binding site" evidence="3">
    <location>
        <position position="140"/>
    </location>
    <ligand>
        <name>a divalent metal cation</name>
        <dbReference type="ChEBI" id="CHEBI:60240"/>
    </ligand>
</feature>
<organism evidence="4 5">
    <name type="scientific">Pedobacter yulinensis</name>
    <dbReference type="NCBI Taxonomy" id="2126353"/>
    <lineage>
        <taxon>Bacteria</taxon>
        <taxon>Pseudomonadati</taxon>
        <taxon>Bacteroidota</taxon>
        <taxon>Sphingobacteriia</taxon>
        <taxon>Sphingobacteriales</taxon>
        <taxon>Sphingobacteriaceae</taxon>
        <taxon>Pedobacter</taxon>
    </lineage>
</organism>
<evidence type="ECO:0000256" key="2">
    <source>
        <dbReference type="ARBA" id="ARBA00022723"/>
    </source>
</evidence>
<dbReference type="RefSeq" id="WP_107216076.1">
    <property type="nucleotide sequence ID" value="NZ_KZ686269.1"/>
</dbReference>
<evidence type="ECO:0000256" key="3">
    <source>
        <dbReference type="PIRSR" id="PIRSR607837-1"/>
    </source>
</evidence>
<evidence type="ECO:0000313" key="5">
    <source>
        <dbReference type="Proteomes" id="UP000240912"/>
    </source>
</evidence>
<dbReference type="InterPro" id="IPR007837">
    <property type="entry name" value="DinB"/>
</dbReference>
<dbReference type="GO" id="GO:0046872">
    <property type="term" value="F:metal ion binding"/>
    <property type="evidence" value="ECO:0007669"/>
    <property type="project" value="UniProtKB-KW"/>
</dbReference>
<keyword evidence="5" id="KW-1185">Reference proteome</keyword>
<dbReference type="AlphaFoldDB" id="A0A2T3HMY3"/>
<dbReference type="PANTHER" id="PTHR37302">
    <property type="entry name" value="SLR1116 PROTEIN"/>
    <property type="match status" value="1"/>
</dbReference>
<comment type="similarity">
    <text evidence="1">Belongs to the DinB family.</text>
</comment>
<dbReference type="OrthoDB" id="9811413at2"/>
<reference evidence="4 5" key="1">
    <citation type="submission" date="2018-03" db="EMBL/GenBank/DDBJ databases">
        <authorList>
            <person name="Keele B.F."/>
        </authorList>
    </citation>
    <scope>NUCLEOTIDE SEQUENCE [LARGE SCALE GENOMIC DNA]</scope>
    <source>
        <strain evidence="4 5">YL28-9</strain>
    </source>
</reference>